<dbReference type="InterPro" id="IPR021255">
    <property type="entry name" value="DUF2807"/>
</dbReference>
<evidence type="ECO:0000313" key="4">
    <source>
        <dbReference type="Proteomes" id="UP000548326"/>
    </source>
</evidence>
<proteinExistence type="predicted"/>
<dbReference type="RefSeq" id="WP_183585983.1">
    <property type="nucleotide sequence ID" value="NZ_JACHCA010000002.1"/>
</dbReference>
<organism evidence="3 4">
    <name type="scientific">Mucilaginibacter lappiensis</name>
    <dbReference type="NCBI Taxonomy" id="354630"/>
    <lineage>
        <taxon>Bacteria</taxon>
        <taxon>Pseudomonadati</taxon>
        <taxon>Bacteroidota</taxon>
        <taxon>Sphingobacteriia</taxon>
        <taxon>Sphingobacteriales</taxon>
        <taxon>Sphingobacteriaceae</taxon>
        <taxon>Mucilaginibacter</taxon>
    </lineage>
</organism>
<keyword evidence="1" id="KW-0732">Signal</keyword>
<reference evidence="3 4" key="1">
    <citation type="submission" date="2020-08" db="EMBL/GenBank/DDBJ databases">
        <title>Genomic Encyclopedia of Type Strains, Phase IV (KMG-V): Genome sequencing to study the core and pangenomes of soil and plant-associated prokaryotes.</title>
        <authorList>
            <person name="Whitman W."/>
        </authorList>
    </citation>
    <scope>NUCLEOTIDE SEQUENCE [LARGE SCALE GENOMIC DNA]</scope>
    <source>
        <strain evidence="3 4">MP601</strain>
    </source>
</reference>
<feature type="signal peptide" evidence="1">
    <location>
        <begin position="1"/>
        <end position="24"/>
    </location>
</feature>
<protein>
    <recommendedName>
        <fullName evidence="2">Putative auto-transporter adhesin head GIN domain-containing protein</fullName>
    </recommendedName>
</protein>
<dbReference type="AlphaFoldDB" id="A0A841J7T9"/>
<gene>
    <name evidence="3" type="ORF">HDF22_000972</name>
</gene>
<dbReference type="Gene3D" id="2.160.20.120">
    <property type="match status" value="1"/>
</dbReference>
<dbReference type="EMBL" id="JACHCA010000002">
    <property type="protein sequence ID" value="MBB6126867.1"/>
    <property type="molecule type" value="Genomic_DNA"/>
</dbReference>
<feature type="domain" description="Putative auto-transporter adhesin head GIN" evidence="2">
    <location>
        <begin position="45"/>
        <end position="188"/>
    </location>
</feature>
<sequence length="203" mass="21868">MKTKLFTIATMLVLVGGIAGTTYATTNNNAIGNAATVVKEVSKISKIEIRGNVELFVSDGSADQVKVYNRYYGESALVQSENGVLRITSYKAEKLVVWVTANDLRAINAYDNAQVKSFGKLSALELEVNLHNNATATLNVDTYAANVNLDDHAKIDLSGSATVYTLNHSNTTSVNNNNFAAESFNDKLNGLPQKEIANEFAGL</sequence>
<comment type="caution">
    <text evidence="3">The sequence shown here is derived from an EMBL/GenBank/DDBJ whole genome shotgun (WGS) entry which is preliminary data.</text>
</comment>
<evidence type="ECO:0000313" key="3">
    <source>
        <dbReference type="EMBL" id="MBB6126867.1"/>
    </source>
</evidence>
<accession>A0A841J7T9</accession>
<dbReference type="Pfam" id="PF10988">
    <property type="entry name" value="DUF2807"/>
    <property type="match status" value="1"/>
</dbReference>
<name>A0A841J7T9_9SPHI</name>
<evidence type="ECO:0000256" key="1">
    <source>
        <dbReference type="SAM" id="SignalP"/>
    </source>
</evidence>
<dbReference type="Proteomes" id="UP000548326">
    <property type="component" value="Unassembled WGS sequence"/>
</dbReference>
<evidence type="ECO:0000259" key="2">
    <source>
        <dbReference type="Pfam" id="PF10988"/>
    </source>
</evidence>
<feature type="chain" id="PRO_5032311361" description="Putative auto-transporter adhesin head GIN domain-containing protein" evidence="1">
    <location>
        <begin position="25"/>
        <end position="203"/>
    </location>
</feature>